<dbReference type="AlphaFoldDB" id="A0A9N9DWF3"/>
<feature type="compositionally biased region" description="Acidic residues" evidence="1">
    <location>
        <begin position="1"/>
        <end position="10"/>
    </location>
</feature>
<gene>
    <name evidence="2" type="ORF">PBRASI_LOCUS10485</name>
</gene>
<evidence type="ECO:0000256" key="1">
    <source>
        <dbReference type="SAM" id="MobiDB-lite"/>
    </source>
</evidence>
<name>A0A9N9DWF3_9GLOM</name>
<dbReference type="EMBL" id="CAJVPI010003182">
    <property type="protein sequence ID" value="CAG8655377.1"/>
    <property type="molecule type" value="Genomic_DNA"/>
</dbReference>
<feature type="compositionally biased region" description="Low complexity" evidence="1">
    <location>
        <begin position="11"/>
        <end position="23"/>
    </location>
</feature>
<evidence type="ECO:0000313" key="3">
    <source>
        <dbReference type="Proteomes" id="UP000789739"/>
    </source>
</evidence>
<protein>
    <submittedName>
        <fullName evidence="2">4213_t:CDS:1</fullName>
    </submittedName>
</protein>
<feature type="compositionally biased region" description="Low complexity" evidence="1">
    <location>
        <begin position="76"/>
        <end position="88"/>
    </location>
</feature>
<organism evidence="2 3">
    <name type="scientific">Paraglomus brasilianum</name>
    <dbReference type="NCBI Taxonomy" id="144538"/>
    <lineage>
        <taxon>Eukaryota</taxon>
        <taxon>Fungi</taxon>
        <taxon>Fungi incertae sedis</taxon>
        <taxon>Mucoromycota</taxon>
        <taxon>Glomeromycotina</taxon>
        <taxon>Glomeromycetes</taxon>
        <taxon>Paraglomerales</taxon>
        <taxon>Paraglomeraceae</taxon>
        <taxon>Paraglomus</taxon>
    </lineage>
</organism>
<evidence type="ECO:0000313" key="2">
    <source>
        <dbReference type="EMBL" id="CAG8655377.1"/>
    </source>
</evidence>
<reference evidence="2" key="1">
    <citation type="submission" date="2021-06" db="EMBL/GenBank/DDBJ databases">
        <authorList>
            <person name="Kallberg Y."/>
            <person name="Tangrot J."/>
            <person name="Rosling A."/>
        </authorList>
    </citation>
    <scope>NUCLEOTIDE SEQUENCE</scope>
    <source>
        <strain evidence="2">BR232B</strain>
    </source>
</reference>
<accession>A0A9N9DWF3</accession>
<keyword evidence="3" id="KW-1185">Reference proteome</keyword>
<sequence>LVSSSEDDTDPSSSIAPSISRGSSCPRCMIFNNKIKWLCSRIEKYEESMQARINKLERLLALALNGQNDDNSGFGVSSSYPSMVSSVP</sequence>
<proteinExistence type="predicted"/>
<feature type="region of interest" description="Disordered" evidence="1">
    <location>
        <begin position="1"/>
        <end position="23"/>
    </location>
</feature>
<feature type="non-terminal residue" evidence="2">
    <location>
        <position position="1"/>
    </location>
</feature>
<dbReference type="Proteomes" id="UP000789739">
    <property type="component" value="Unassembled WGS sequence"/>
</dbReference>
<feature type="region of interest" description="Disordered" evidence="1">
    <location>
        <begin position="68"/>
        <end position="88"/>
    </location>
</feature>
<comment type="caution">
    <text evidence="2">The sequence shown here is derived from an EMBL/GenBank/DDBJ whole genome shotgun (WGS) entry which is preliminary data.</text>
</comment>